<dbReference type="AlphaFoldDB" id="A0A7R9BMR7"/>
<organism evidence="2">
    <name type="scientific">Notodromas monacha</name>
    <dbReference type="NCBI Taxonomy" id="399045"/>
    <lineage>
        <taxon>Eukaryota</taxon>
        <taxon>Metazoa</taxon>
        <taxon>Ecdysozoa</taxon>
        <taxon>Arthropoda</taxon>
        <taxon>Crustacea</taxon>
        <taxon>Oligostraca</taxon>
        <taxon>Ostracoda</taxon>
        <taxon>Podocopa</taxon>
        <taxon>Podocopida</taxon>
        <taxon>Cypridocopina</taxon>
        <taxon>Cypridoidea</taxon>
        <taxon>Cyprididae</taxon>
        <taxon>Notodromas</taxon>
    </lineage>
</organism>
<accession>A0A7R9BMR7</accession>
<feature type="transmembrane region" description="Helical" evidence="1">
    <location>
        <begin position="82"/>
        <end position="102"/>
    </location>
</feature>
<keyword evidence="1" id="KW-1133">Transmembrane helix</keyword>
<dbReference type="EMBL" id="OA882911">
    <property type="protein sequence ID" value="CAD7277336.1"/>
    <property type="molecule type" value="Genomic_DNA"/>
</dbReference>
<keyword evidence="3" id="KW-1185">Reference proteome</keyword>
<sequence>MMIGSSADGDENSVLVGLQHRATYQLLHEENDEPPEYPGIVSDVPDVNAQKMLKFRDKTAPGHDATDKISLSDAVLPANQCLTHVSGILIVVFMVPAVFWHYSWFDLFAMIRGEYSSHIWELETCHQTKKLVMPLLSDLEKEAIYFHGPSGKKIPASSPRGPHQSQATFELLPCTYNTCGVASTRRDPSVASLLGHTVQQQQHRDPEADRHPVCRIVVNRVSSKR</sequence>
<evidence type="ECO:0000313" key="3">
    <source>
        <dbReference type="Proteomes" id="UP000678499"/>
    </source>
</evidence>
<keyword evidence="1" id="KW-0812">Transmembrane</keyword>
<evidence type="ECO:0000256" key="1">
    <source>
        <dbReference type="SAM" id="Phobius"/>
    </source>
</evidence>
<name>A0A7R9BMR7_9CRUS</name>
<evidence type="ECO:0000313" key="2">
    <source>
        <dbReference type="EMBL" id="CAD7277336.1"/>
    </source>
</evidence>
<protein>
    <submittedName>
        <fullName evidence="2">Uncharacterized protein</fullName>
    </submittedName>
</protein>
<dbReference type="EMBL" id="CAJPEX010000874">
    <property type="protein sequence ID" value="CAG0917488.1"/>
    <property type="molecule type" value="Genomic_DNA"/>
</dbReference>
<keyword evidence="1" id="KW-0472">Membrane</keyword>
<reference evidence="2" key="1">
    <citation type="submission" date="2020-11" db="EMBL/GenBank/DDBJ databases">
        <authorList>
            <person name="Tran Van P."/>
        </authorList>
    </citation>
    <scope>NUCLEOTIDE SEQUENCE</scope>
</reference>
<proteinExistence type="predicted"/>
<dbReference type="Proteomes" id="UP000678499">
    <property type="component" value="Unassembled WGS sequence"/>
</dbReference>
<gene>
    <name evidence="2" type="ORF">NMOB1V02_LOCUS5071</name>
</gene>